<dbReference type="EMBL" id="KZ851866">
    <property type="protein sequence ID" value="RDK38110.1"/>
    <property type="molecule type" value="Genomic_DNA"/>
</dbReference>
<dbReference type="Proteomes" id="UP000254937">
    <property type="component" value="Unassembled WGS sequence"/>
</dbReference>
<sequence>MVDPIGIVGTLMGIVQVCGKLMSVCYEYRMGVRDAPKDISRILDEVVSIGSIAQQLVKVIESDGAPSLPSLQAMGGNDGTLRRCLVELQDLKASLKLGRASSSRRALAWPLPRADVEKRLQVLATIKSTLQLALAADNT</sequence>
<keyword evidence="2" id="KW-1185">Reference proteome</keyword>
<name>A0A370P7D8_ASPPH</name>
<evidence type="ECO:0008006" key="3">
    <source>
        <dbReference type="Google" id="ProtNLM"/>
    </source>
</evidence>
<gene>
    <name evidence="1" type="ORF">M752DRAFT_81280</name>
</gene>
<protein>
    <recommendedName>
        <fullName evidence="3">Fungal N-terminal domain-containing protein</fullName>
    </recommendedName>
</protein>
<organism evidence="1 2">
    <name type="scientific">Aspergillus phoenicis ATCC 13157</name>
    <dbReference type="NCBI Taxonomy" id="1353007"/>
    <lineage>
        <taxon>Eukaryota</taxon>
        <taxon>Fungi</taxon>
        <taxon>Dikarya</taxon>
        <taxon>Ascomycota</taxon>
        <taxon>Pezizomycotina</taxon>
        <taxon>Eurotiomycetes</taxon>
        <taxon>Eurotiomycetidae</taxon>
        <taxon>Eurotiales</taxon>
        <taxon>Aspergillaceae</taxon>
        <taxon>Aspergillus</taxon>
    </lineage>
</organism>
<dbReference type="AlphaFoldDB" id="A0A370P7D8"/>
<reference evidence="1 2" key="1">
    <citation type="submission" date="2018-07" db="EMBL/GenBank/DDBJ databases">
        <title>Section-level genome sequencing of Aspergillus section Nigri to investigate inter- and intra-species variation.</title>
        <authorList>
            <consortium name="DOE Joint Genome Institute"/>
            <person name="Vesth T.C."/>
            <person name="Nybo J.L."/>
            <person name="Theobald S."/>
            <person name="Frisvad J.C."/>
            <person name="Larsen T.O."/>
            <person name="Nielsen K.F."/>
            <person name="Hoof J.B."/>
            <person name="Brandl J."/>
            <person name="Salamov A."/>
            <person name="Riley R."/>
            <person name="Gladden J.M."/>
            <person name="Phatale P."/>
            <person name="Nielsen M.T."/>
            <person name="Lyhne E.K."/>
            <person name="Kogle M.E."/>
            <person name="Strasser K."/>
            <person name="McDonnell E."/>
            <person name="Barry K."/>
            <person name="Clum A."/>
            <person name="Chen C."/>
            <person name="Nolan M."/>
            <person name="Sandor L."/>
            <person name="Kuo A."/>
            <person name="Lipzen A."/>
            <person name="Hainaut M."/>
            <person name="Drula E."/>
            <person name="Tsang A."/>
            <person name="Magnuson J.K."/>
            <person name="Henrissat B."/>
            <person name="Wiebenga A."/>
            <person name="Simmons B.A."/>
            <person name="Makela M.R."/>
            <person name="De vries R.P."/>
            <person name="Grigoriev I.V."/>
            <person name="Mortensen U.H."/>
            <person name="Baker S.E."/>
            <person name="Andersen M.R."/>
        </authorList>
    </citation>
    <scope>NUCLEOTIDE SEQUENCE [LARGE SCALE GENOMIC DNA]</scope>
    <source>
        <strain evidence="1 2">ATCC 13157</strain>
    </source>
</reference>
<accession>A0A370P7D8</accession>
<evidence type="ECO:0000313" key="1">
    <source>
        <dbReference type="EMBL" id="RDK38110.1"/>
    </source>
</evidence>
<proteinExistence type="predicted"/>
<evidence type="ECO:0000313" key="2">
    <source>
        <dbReference type="Proteomes" id="UP000254937"/>
    </source>
</evidence>